<keyword evidence="2" id="KW-0732">Signal</keyword>
<feature type="chain" id="PRO_5046745984" evidence="2">
    <location>
        <begin position="39"/>
        <end position="785"/>
    </location>
</feature>
<accession>A0ABU1YSE6</accession>
<reference evidence="3 4" key="1">
    <citation type="submission" date="2023-07" db="EMBL/GenBank/DDBJ databases">
        <title>Sorghum-associated microbial communities from plants grown in Nebraska, USA.</title>
        <authorList>
            <person name="Schachtman D."/>
        </authorList>
    </citation>
    <scope>NUCLEOTIDE SEQUENCE [LARGE SCALE GENOMIC DNA]</scope>
    <source>
        <strain evidence="3 4">BE314</strain>
    </source>
</reference>
<feature type="compositionally biased region" description="Basic and acidic residues" evidence="1">
    <location>
        <begin position="767"/>
        <end position="778"/>
    </location>
</feature>
<name>A0ABU1YSE6_ROSSA</name>
<evidence type="ECO:0000313" key="3">
    <source>
        <dbReference type="EMBL" id="MDR7270911.1"/>
    </source>
</evidence>
<keyword evidence="4" id="KW-1185">Reference proteome</keyword>
<dbReference type="EMBL" id="JAVDXU010000002">
    <property type="protein sequence ID" value="MDR7270911.1"/>
    <property type="molecule type" value="Genomic_DNA"/>
</dbReference>
<evidence type="ECO:0000256" key="2">
    <source>
        <dbReference type="SAM" id="SignalP"/>
    </source>
</evidence>
<comment type="caution">
    <text evidence="3">The sequence shown here is derived from an EMBL/GenBank/DDBJ whole genome shotgun (WGS) entry which is preliminary data.</text>
</comment>
<organism evidence="3 4">
    <name type="scientific">Roseateles saccharophilus</name>
    <name type="common">Pseudomonas saccharophila</name>
    <dbReference type="NCBI Taxonomy" id="304"/>
    <lineage>
        <taxon>Bacteria</taxon>
        <taxon>Pseudomonadati</taxon>
        <taxon>Pseudomonadota</taxon>
        <taxon>Betaproteobacteria</taxon>
        <taxon>Burkholderiales</taxon>
        <taxon>Sphaerotilaceae</taxon>
        <taxon>Roseateles</taxon>
    </lineage>
</organism>
<gene>
    <name evidence="3" type="ORF">J2X20_003569</name>
</gene>
<evidence type="ECO:0000313" key="4">
    <source>
        <dbReference type="Proteomes" id="UP001180453"/>
    </source>
</evidence>
<protein>
    <submittedName>
        <fullName evidence="3">Uncharacterized protein</fullName>
    </submittedName>
</protein>
<feature type="region of interest" description="Disordered" evidence="1">
    <location>
        <begin position="742"/>
        <end position="785"/>
    </location>
</feature>
<dbReference type="Proteomes" id="UP001180453">
    <property type="component" value="Unassembled WGS sequence"/>
</dbReference>
<feature type="signal peptide" evidence="2">
    <location>
        <begin position="1"/>
        <end position="38"/>
    </location>
</feature>
<evidence type="ECO:0000256" key="1">
    <source>
        <dbReference type="SAM" id="MobiDB-lite"/>
    </source>
</evidence>
<proteinExistence type="predicted"/>
<dbReference type="RefSeq" id="WP_310267273.1">
    <property type="nucleotide sequence ID" value="NZ_JAVDXU010000002.1"/>
</dbReference>
<sequence length="785" mass="85818">MMLFLQSTSWFRTRALLAGFGRAVALTGALALAAPVFATPPRPPAFLTDGDKLTAEREWVLDRAALPLQVVMREQGIASLTLSAAVVAMEPGKPELAAPRVLWRTELKPAARDQSAAVEVPLKGLKPGEWRLEVRLTGKKGANEGFSHLLVRYLVIDADGRIHVLSPQLRSLRGAAERQRQFDVARRGDERQHPIRLLFGDTFKLPADAKVANVAAFVPRERRIEVRPAELTPFLREHSVDSTATSYTSRDPITVRGRVVFRDLSGNFVPLVNVAIHLWDSDTFGDEHLGSVASDWDGRWAFTVNNDDGWFQDGRDLYYTIKLDTSRLSLGTCNFLAGAYEWKSAVHDDMSDGTVLDFGTETVGSDMDAARVWSTLNLAWNHAATAGGFDPGKIDGCFPGSGTFYNGKINIEAGDFDGPDSITHEYGHGVMAHAYSGGDPSPGGDHGFGDCGQNKALSWSEGWATAFMLTLRQDGRYNWHEGDGGQEIEGFSSSCQTGDNSEGRVAAALLDMFDTHNDSNGGDANLGRNGASDSNAGGTVALATMLRDTMVGTQHSTVIEFWNDLAGELTSTQRPAAQTIMNYNWMPVILPSSCVATKVVATSLPDKEGDGVLAGLRRFRDHALLPWPGGRELANLYYRNSPEIALVLLRHPALLPDALAVMRHFSQLGDTLTTHRRFVEFEKANGALITPEVHAAAQRIVAALAEDGSEGLRRDAQRLKTEFERLLKTRLSDVQDRAAKEKAALVERGQGLPPIKRQDFQPGSKDALQDKRMKDVLERSVAPRK</sequence>